<proteinExistence type="inferred from homology"/>
<evidence type="ECO:0000313" key="3">
    <source>
        <dbReference type="EMBL" id="ABJ90170.1"/>
    </source>
</evidence>
<protein>
    <submittedName>
        <fullName evidence="3">MoeR5</fullName>
    </submittedName>
</protein>
<dbReference type="PANTHER" id="PTHR43318:SF1">
    <property type="entry name" value="POLYSACCHARIDE BIOSYNTHESIS PROTEIN EPSC-RELATED"/>
    <property type="match status" value="1"/>
</dbReference>
<gene>
    <name evidence="3" type="primary">moeR5</name>
</gene>
<reference evidence="3" key="1">
    <citation type="submission" date="2006-09" db="EMBL/GenBank/DDBJ databases">
        <authorList>
            <person name="Ostash B.O."/>
            <person name="Walker S."/>
        </authorList>
    </citation>
    <scope>NUCLEOTIDE SEQUENCE</scope>
    <source>
        <strain evidence="3">ATCC14672</strain>
    </source>
</reference>
<comment type="similarity">
    <text evidence="1">Belongs to the polysaccharide synthase family.</text>
</comment>
<dbReference type="InterPro" id="IPR036291">
    <property type="entry name" value="NAD(P)-bd_dom_sf"/>
</dbReference>
<organism evidence="3">
    <name type="scientific">Streptomyces viridosporus</name>
    <dbReference type="NCBI Taxonomy" id="67581"/>
    <lineage>
        <taxon>Bacteria</taxon>
        <taxon>Bacillati</taxon>
        <taxon>Actinomycetota</taxon>
        <taxon>Actinomycetes</taxon>
        <taxon>Kitasatosporales</taxon>
        <taxon>Streptomycetaceae</taxon>
        <taxon>Streptomyces</taxon>
    </lineage>
</organism>
<accession>A0A017</accession>
<sequence length="374" mass="39836">MFGDNSVGYDANFPAGGPLTLDLERIIGRQRIRTGLESSAGLLRGRRILVTGAGGYIGSELCRQLSRWEPESLMMLDRNETALHLAATSIGNVSPSVRTSILLADIRDSRGLARLFQQCRPDTVFHAAALKWVPILEKFPGEAVKTNVFGTRAVLEAALAADVAFLVNISTDKAVDPVGVLGYSKRIAEGLTAAAAIQAGRPYVSVRFGNVLGCQGSFLDVFARQIAAGRPVTVTHPEVTRYLMTVQEAVELVIQSVALGSVGHALVLDMGEQVRILDIARRLIAHAGAELPVRYVGLRPGEKLTEALVAPSESPVRHGHPKIMEVPVPALKAGDGPELDAWGEDQAVVAALRATCLAMAGDDPVAQDPGHRLV</sequence>
<dbReference type="Gene3D" id="3.40.50.720">
    <property type="entry name" value="NAD(P)-binding Rossmann-like Domain"/>
    <property type="match status" value="1"/>
</dbReference>
<evidence type="ECO:0000259" key="2">
    <source>
        <dbReference type="Pfam" id="PF02719"/>
    </source>
</evidence>
<reference evidence="3" key="2">
    <citation type="journal article" date="2007" name="Chem. Biol.">
        <title>A streamlined metabolic pathway for the biosynthesis of moenomycin A.</title>
        <authorList>
            <person name="Ostash B."/>
            <person name="Saghatelian A."/>
            <person name="Walker S."/>
        </authorList>
    </citation>
    <scope>NUCLEOTIDE SEQUENCE</scope>
    <source>
        <strain evidence="3">ATCC14672</strain>
    </source>
</reference>
<dbReference type="InterPro" id="IPR003869">
    <property type="entry name" value="Polysac_CapD-like"/>
</dbReference>
<dbReference type="EMBL" id="DQ988994">
    <property type="protein sequence ID" value="ABJ90170.1"/>
    <property type="molecule type" value="Genomic_DNA"/>
</dbReference>
<dbReference type="SUPFAM" id="SSF51735">
    <property type="entry name" value="NAD(P)-binding Rossmann-fold domains"/>
    <property type="match status" value="1"/>
</dbReference>
<dbReference type="AlphaFoldDB" id="A0A017"/>
<feature type="domain" description="Polysaccharide biosynthesis protein CapD-like" evidence="2">
    <location>
        <begin position="48"/>
        <end position="326"/>
    </location>
</feature>
<name>A0A017_STRVD</name>
<dbReference type="Pfam" id="PF02719">
    <property type="entry name" value="Polysacc_synt_2"/>
    <property type="match status" value="1"/>
</dbReference>
<dbReference type="InterPro" id="IPR051203">
    <property type="entry name" value="Polysaccharide_Synthase-Rel"/>
</dbReference>
<dbReference type="CDD" id="cd05237">
    <property type="entry name" value="UDP_invert_4-6DH_SDR_e"/>
    <property type="match status" value="1"/>
</dbReference>
<dbReference type="PANTHER" id="PTHR43318">
    <property type="entry name" value="UDP-N-ACETYLGLUCOSAMINE 4,6-DEHYDRATASE"/>
    <property type="match status" value="1"/>
</dbReference>
<evidence type="ECO:0000256" key="1">
    <source>
        <dbReference type="ARBA" id="ARBA00007430"/>
    </source>
</evidence>